<evidence type="ECO:0000313" key="3">
    <source>
        <dbReference type="Proteomes" id="UP000314294"/>
    </source>
</evidence>
<gene>
    <name evidence="2" type="ORF">EYF80_066932</name>
</gene>
<organism evidence="2 3">
    <name type="scientific">Liparis tanakae</name>
    <name type="common">Tanaka's snailfish</name>
    <dbReference type="NCBI Taxonomy" id="230148"/>
    <lineage>
        <taxon>Eukaryota</taxon>
        <taxon>Metazoa</taxon>
        <taxon>Chordata</taxon>
        <taxon>Craniata</taxon>
        <taxon>Vertebrata</taxon>
        <taxon>Euteleostomi</taxon>
        <taxon>Actinopterygii</taxon>
        <taxon>Neopterygii</taxon>
        <taxon>Teleostei</taxon>
        <taxon>Neoteleostei</taxon>
        <taxon>Acanthomorphata</taxon>
        <taxon>Eupercaria</taxon>
        <taxon>Perciformes</taxon>
        <taxon>Cottioidei</taxon>
        <taxon>Cottales</taxon>
        <taxon>Liparidae</taxon>
        <taxon>Liparis</taxon>
    </lineage>
</organism>
<protein>
    <submittedName>
        <fullName evidence="2">Uncharacterized protein</fullName>
    </submittedName>
</protein>
<feature type="region of interest" description="Disordered" evidence="1">
    <location>
        <begin position="44"/>
        <end position="109"/>
    </location>
</feature>
<sequence>MRPRSHFRQAVIITAGHQGDRQDQGHLGEYQGHIQAASILESDIREQLPRPFDLQTQDAERLTSSPEGSHLPPPAPLAESQAPNSPGPHPAPPPSTSTQHLHPAPPHSTSAALAALAPELLWEDILVSWSFAAVI</sequence>
<evidence type="ECO:0000313" key="2">
    <source>
        <dbReference type="EMBL" id="TNN22952.1"/>
    </source>
</evidence>
<name>A0A4Z2E3K5_9TELE</name>
<proteinExistence type="predicted"/>
<accession>A0A4Z2E3K5</accession>
<dbReference type="EMBL" id="SRLO01020366">
    <property type="protein sequence ID" value="TNN22952.1"/>
    <property type="molecule type" value="Genomic_DNA"/>
</dbReference>
<dbReference type="Proteomes" id="UP000314294">
    <property type="component" value="Unassembled WGS sequence"/>
</dbReference>
<feature type="compositionally biased region" description="Low complexity" evidence="1">
    <location>
        <begin position="96"/>
        <end position="109"/>
    </location>
</feature>
<evidence type="ECO:0000256" key="1">
    <source>
        <dbReference type="SAM" id="MobiDB-lite"/>
    </source>
</evidence>
<feature type="compositionally biased region" description="Polar residues" evidence="1">
    <location>
        <begin position="54"/>
        <end position="67"/>
    </location>
</feature>
<reference evidence="2 3" key="1">
    <citation type="submission" date="2019-03" db="EMBL/GenBank/DDBJ databases">
        <title>First draft genome of Liparis tanakae, snailfish: a comprehensive survey of snailfish specific genes.</title>
        <authorList>
            <person name="Kim W."/>
            <person name="Song I."/>
            <person name="Jeong J.-H."/>
            <person name="Kim D."/>
            <person name="Kim S."/>
            <person name="Ryu S."/>
            <person name="Song J.Y."/>
            <person name="Lee S.K."/>
        </authorList>
    </citation>
    <scope>NUCLEOTIDE SEQUENCE [LARGE SCALE GENOMIC DNA]</scope>
    <source>
        <tissue evidence="2">Muscle</tissue>
    </source>
</reference>
<dbReference type="AlphaFoldDB" id="A0A4Z2E3K5"/>
<feature type="compositionally biased region" description="Pro residues" evidence="1">
    <location>
        <begin position="85"/>
        <end position="95"/>
    </location>
</feature>
<comment type="caution">
    <text evidence="2">The sequence shown here is derived from an EMBL/GenBank/DDBJ whole genome shotgun (WGS) entry which is preliminary data.</text>
</comment>
<keyword evidence="3" id="KW-1185">Reference proteome</keyword>